<dbReference type="GO" id="GO:0070929">
    <property type="term" value="P:trans-translation"/>
    <property type="evidence" value="ECO:0007669"/>
    <property type="project" value="UniProtKB-UniRule"/>
</dbReference>
<comment type="function">
    <text evidence="3">Required for rescue of stalled ribosomes mediated by trans-translation. Binds to transfer-messenger RNA (tmRNA), required for stable association of tmRNA with ribosomes. tmRNA and SmpB together mimic tRNA shape, replacing the anticodon stem-loop with SmpB. tmRNA is encoded by the ssrA gene; the 2 termini fold to resemble tRNA(Ala) and it encodes a 'tag peptide', a short internal open reading frame. During trans-translation Ala-aminoacylated tmRNA acts like a tRNA, entering the A-site of stalled ribosomes, displacing the stalled mRNA. The ribosome then switches to translate the ORF on the tmRNA; the nascent peptide is terminated with the 'tag peptide' encoded by the tmRNA and targeted for degradation. The ribosome is freed to recommence translation, which seems to be the essential function of trans-translation.</text>
</comment>
<dbReference type="PROSITE" id="PS01317">
    <property type="entry name" value="SSRP"/>
    <property type="match status" value="1"/>
</dbReference>
<comment type="similarity">
    <text evidence="3">Belongs to the SmpB family.</text>
</comment>
<dbReference type="GO" id="GO:0070930">
    <property type="term" value="P:trans-translation-dependent protein tagging"/>
    <property type="evidence" value="ECO:0007669"/>
    <property type="project" value="TreeGrafter"/>
</dbReference>
<dbReference type="InterPro" id="IPR000037">
    <property type="entry name" value="SsrA-bd_prot"/>
</dbReference>
<dbReference type="GO" id="GO:0005829">
    <property type="term" value="C:cytosol"/>
    <property type="evidence" value="ECO:0007669"/>
    <property type="project" value="TreeGrafter"/>
</dbReference>
<keyword evidence="2 3" id="KW-0694">RNA-binding</keyword>
<organism evidence="4 5">
    <name type="scientific">Candidatus Lambdaproteobacteria bacterium RIFOXYD2_FULL_50_16</name>
    <dbReference type="NCBI Taxonomy" id="1817772"/>
    <lineage>
        <taxon>Bacteria</taxon>
        <taxon>Pseudomonadati</taxon>
        <taxon>Pseudomonadota</taxon>
        <taxon>Candidatus Lambdaproteobacteria</taxon>
    </lineage>
</organism>
<gene>
    <name evidence="3" type="primary">smpB</name>
    <name evidence="4" type="ORF">A2527_02285</name>
</gene>
<evidence type="ECO:0000313" key="5">
    <source>
        <dbReference type="Proteomes" id="UP000178449"/>
    </source>
</evidence>
<dbReference type="EMBL" id="MFNE01000016">
    <property type="protein sequence ID" value="OGG96297.1"/>
    <property type="molecule type" value="Genomic_DNA"/>
</dbReference>
<name>A0A1F6GDX3_9PROT</name>
<comment type="subcellular location">
    <subcellularLocation>
        <location evidence="3">Cytoplasm</location>
    </subcellularLocation>
    <text evidence="3">The tmRNA-SmpB complex associates with stalled 70S ribosomes.</text>
</comment>
<evidence type="ECO:0000256" key="1">
    <source>
        <dbReference type="ARBA" id="ARBA00022490"/>
    </source>
</evidence>
<dbReference type="Proteomes" id="UP000178449">
    <property type="component" value="Unassembled WGS sequence"/>
</dbReference>
<dbReference type="PANTHER" id="PTHR30308">
    <property type="entry name" value="TMRNA-BINDING COMPONENT OF TRANS-TRANSLATION TAGGING COMPLEX"/>
    <property type="match status" value="1"/>
</dbReference>
<dbReference type="HAMAP" id="MF_00023">
    <property type="entry name" value="SmpB"/>
    <property type="match status" value="1"/>
</dbReference>
<accession>A0A1F6GDX3</accession>
<dbReference type="Pfam" id="PF01668">
    <property type="entry name" value="SmpB"/>
    <property type="match status" value="1"/>
</dbReference>
<dbReference type="NCBIfam" id="TIGR00086">
    <property type="entry name" value="smpB"/>
    <property type="match status" value="1"/>
</dbReference>
<keyword evidence="1 3" id="KW-0963">Cytoplasm</keyword>
<reference evidence="4 5" key="1">
    <citation type="journal article" date="2016" name="Nat. Commun.">
        <title>Thousands of microbial genomes shed light on interconnected biogeochemical processes in an aquifer system.</title>
        <authorList>
            <person name="Anantharaman K."/>
            <person name="Brown C.T."/>
            <person name="Hug L.A."/>
            <person name="Sharon I."/>
            <person name="Castelle C.J."/>
            <person name="Probst A.J."/>
            <person name="Thomas B.C."/>
            <person name="Singh A."/>
            <person name="Wilkins M.J."/>
            <person name="Karaoz U."/>
            <person name="Brodie E.L."/>
            <person name="Williams K.H."/>
            <person name="Hubbard S.S."/>
            <person name="Banfield J.F."/>
        </authorList>
    </citation>
    <scope>NUCLEOTIDE SEQUENCE [LARGE SCALE GENOMIC DNA]</scope>
</reference>
<evidence type="ECO:0000256" key="3">
    <source>
        <dbReference type="HAMAP-Rule" id="MF_00023"/>
    </source>
</evidence>
<dbReference type="STRING" id="1817772.A2527_02285"/>
<dbReference type="NCBIfam" id="NF003843">
    <property type="entry name" value="PRK05422.1"/>
    <property type="match status" value="1"/>
</dbReference>
<evidence type="ECO:0000313" key="4">
    <source>
        <dbReference type="EMBL" id="OGG96297.1"/>
    </source>
</evidence>
<evidence type="ECO:0000256" key="2">
    <source>
        <dbReference type="ARBA" id="ARBA00022884"/>
    </source>
</evidence>
<protein>
    <recommendedName>
        <fullName evidence="3">SsrA-binding protein</fullName>
    </recommendedName>
    <alternativeName>
        <fullName evidence="3">Small protein B</fullName>
    </alternativeName>
</protein>
<dbReference type="InterPro" id="IPR020081">
    <property type="entry name" value="SsrA-bd_prot_CS"/>
</dbReference>
<sequence>MILKEHTLSSQIVKNKKAYFDYEILETFEAGIVLVGTEVKSLRLGKVKLVDAFCQINDKMELELLQMEIAPYSHGNRTNHEISRYRKLLMHKNQIRRLFQTMRLKGLTLVPLSMYFKRGKVKVELGLARGKKLHDKRSVLKEKDALREIDRSVKIKV</sequence>
<comment type="caution">
    <text evidence="4">The sequence shown here is derived from an EMBL/GenBank/DDBJ whole genome shotgun (WGS) entry which is preliminary data.</text>
</comment>
<dbReference type="GO" id="GO:0003723">
    <property type="term" value="F:RNA binding"/>
    <property type="evidence" value="ECO:0007669"/>
    <property type="project" value="UniProtKB-UniRule"/>
</dbReference>
<dbReference type="Gene3D" id="2.40.280.10">
    <property type="match status" value="1"/>
</dbReference>
<proteinExistence type="inferred from homology"/>
<dbReference type="CDD" id="cd09294">
    <property type="entry name" value="SmpB"/>
    <property type="match status" value="1"/>
</dbReference>
<dbReference type="AlphaFoldDB" id="A0A1F6GDX3"/>
<dbReference type="PANTHER" id="PTHR30308:SF2">
    <property type="entry name" value="SSRA-BINDING PROTEIN"/>
    <property type="match status" value="1"/>
</dbReference>
<dbReference type="SUPFAM" id="SSF74982">
    <property type="entry name" value="Small protein B (SmpB)"/>
    <property type="match status" value="1"/>
</dbReference>
<dbReference type="InterPro" id="IPR023620">
    <property type="entry name" value="SmpB"/>
</dbReference>